<evidence type="ECO:0000313" key="3">
    <source>
        <dbReference type="Proteomes" id="UP000466442"/>
    </source>
</evidence>
<dbReference type="Gene3D" id="3.15.10.30">
    <property type="entry name" value="Haemolymph juvenile hormone binding protein"/>
    <property type="match status" value="1"/>
</dbReference>
<dbReference type="Proteomes" id="UP000466442">
    <property type="component" value="Unassembled WGS sequence"/>
</dbReference>
<dbReference type="InterPro" id="IPR010562">
    <property type="entry name" value="Haemolymph_juvenile_hormone-bd"/>
</dbReference>
<gene>
    <name evidence="2" type="ORF">GE061_017948</name>
</gene>
<sequence length="265" mass="30589">MKSHRLQFLLIMYLKSVVFIVLVAGCFSASFRIVNINARAQSEEARLKTLMNAFLKWFAEFDSQNLNHGHFIGENEKNSLIKVEGVNLFITYLNFEKAQSTKAVVDYLRICPKTLAVSFKLRCPSLSETDKYKINGKVFGHKIHGEGEFTYSAKNLSYSISDLKFLDKPHNLQIISMRLKLHIEDLKIKFTKLHVEGMKLEAFEKLVESKVVKLMNEKLSDFPVGSLIAQVNKLMHNKSLEEMVKWLENHKKDISFKYALDKLHS</sequence>
<reference evidence="2" key="1">
    <citation type="journal article" date="2021" name="Mol. Ecol. Resour.">
        <title>Apolygus lucorum genome provides insights into omnivorousness and mesophyll feeding.</title>
        <authorList>
            <person name="Liu Y."/>
            <person name="Liu H."/>
            <person name="Wang H."/>
            <person name="Huang T."/>
            <person name="Liu B."/>
            <person name="Yang B."/>
            <person name="Yin L."/>
            <person name="Li B."/>
            <person name="Zhang Y."/>
            <person name="Zhang S."/>
            <person name="Jiang F."/>
            <person name="Zhang X."/>
            <person name="Ren Y."/>
            <person name="Wang B."/>
            <person name="Wang S."/>
            <person name="Lu Y."/>
            <person name="Wu K."/>
            <person name="Fan W."/>
            <person name="Wang G."/>
        </authorList>
    </citation>
    <scope>NUCLEOTIDE SEQUENCE</scope>
    <source>
        <strain evidence="2">12Hb</strain>
    </source>
</reference>
<keyword evidence="3" id="KW-1185">Reference proteome</keyword>
<evidence type="ECO:0000313" key="2">
    <source>
        <dbReference type="EMBL" id="KAF6206712.1"/>
    </source>
</evidence>
<dbReference type="PROSITE" id="PS51257">
    <property type="entry name" value="PROKAR_LIPOPROTEIN"/>
    <property type="match status" value="1"/>
</dbReference>
<name>A0A8S9XCF4_APOLU</name>
<evidence type="ECO:0000256" key="1">
    <source>
        <dbReference type="SAM" id="Phobius"/>
    </source>
</evidence>
<dbReference type="InterPro" id="IPR038606">
    <property type="entry name" value="To_sf"/>
</dbReference>
<dbReference type="Pfam" id="PF06585">
    <property type="entry name" value="JHBP"/>
    <property type="match status" value="1"/>
</dbReference>
<proteinExistence type="predicted"/>
<keyword evidence="1" id="KW-1133">Transmembrane helix</keyword>
<accession>A0A8S9XCF4</accession>
<keyword evidence="1" id="KW-0812">Transmembrane</keyword>
<dbReference type="EMBL" id="WIXP02000008">
    <property type="protein sequence ID" value="KAF6206712.1"/>
    <property type="molecule type" value="Genomic_DNA"/>
</dbReference>
<organism evidence="2 3">
    <name type="scientific">Apolygus lucorum</name>
    <name type="common">Small green plant bug</name>
    <name type="synonym">Lygocoris lucorum</name>
    <dbReference type="NCBI Taxonomy" id="248454"/>
    <lineage>
        <taxon>Eukaryota</taxon>
        <taxon>Metazoa</taxon>
        <taxon>Ecdysozoa</taxon>
        <taxon>Arthropoda</taxon>
        <taxon>Hexapoda</taxon>
        <taxon>Insecta</taxon>
        <taxon>Pterygota</taxon>
        <taxon>Neoptera</taxon>
        <taxon>Paraneoptera</taxon>
        <taxon>Hemiptera</taxon>
        <taxon>Heteroptera</taxon>
        <taxon>Panheteroptera</taxon>
        <taxon>Cimicomorpha</taxon>
        <taxon>Miridae</taxon>
        <taxon>Mirini</taxon>
        <taxon>Apolygus</taxon>
    </lineage>
</organism>
<keyword evidence="1" id="KW-0472">Membrane</keyword>
<feature type="transmembrane region" description="Helical" evidence="1">
    <location>
        <begin position="12"/>
        <end position="34"/>
    </location>
</feature>
<dbReference type="AlphaFoldDB" id="A0A8S9XCF4"/>
<protein>
    <submittedName>
        <fullName evidence="2">Uncharacterized protein</fullName>
    </submittedName>
</protein>
<comment type="caution">
    <text evidence="2">The sequence shown here is derived from an EMBL/GenBank/DDBJ whole genome shotgun (WGS) entry which is preliminary data.</text>
</comment>